<dbReference type="EMBL" id="JXQV01000010">
    <property type="protein sequence ID" value="KIQ02437.1"/>
    <property type="molecule type" value="Genomic_DNA"/>
</dbReference>
<dbReference type="Pfam" id="PF00583">
    <property type="entry name" value="Acetyltransf_1"/>
    <property type="match status" value="1"/>
</dbReference>
<evidence type="ECO:0000313" key="2">
    <source>
        <dbReference type="EMBL" id="KIQ02437.1"/>
    </source>
</evidence>
<dbReference type="InterPro" id="IPR000182">
    <property type="entry name" value="GNAT_dom"/>
</dbReference>
<sequence length="512" mass="58509">MRQQSYLIDTNILIGLEDYHAVEAAYAKFSSLAAAHKITIFVHEAARDDIARDKDAERRRISLSKISKYQVLGKQRGLNQADLQAEFGPLKRPNDIVDATLLHALKSDAVDFLVTQDKGLHERAFKHSAELGRRILFVGDAVDLLTQTYEPKQVPIRHVAEVEAHTINNKDNFFDSLRQGYPEFDDWWREKCVRQHRPCWVVYDDEELAGLIVRKDESKTDTDAVTKADKILKVCTFKVAPDKRGVKLGELLLKQVLWYAQRNGYDLAYLTTYEDQAALMNLLEFYGFTHAGTKENGEFIYERAFSSAKLLDDPTMSIFETARKNYPRFLVTDQVRAFGIPIKEDYHDTLYPDLWKPKQPDFFVGASRADRPTRPGNTIRKVYLCRAPSNLGDAGSLLFFYKGASKERPSQAMTTLGILESVTFASSTRELMQLTGGRSVYSEQQLEHWQATTTRPVKVINYLLAAYIDPEIGLDELRNLGIVNGNPQQSIYEIRTDILPRLLRRANLEFEI</sequence>
<gene>
    <name evidence="2" type="ORF">RU07_11965</name>
</gene>
<keyword evidence="2" id="KW-0808">Transferase</keyword>
<reference evidence="2 3" key="1">
    <citation type="submission" date="2014-12" db="EMBL/GenBank/DDBJ databases">
        <title>16Stimator: statistical estimation of ribosomal gene copy numbers from draft genome assemblies.</title>
        <authorList>
            <person name="Perisin M.A."/>
            <person name="Vetter M."/>
            <person name="Gilbert J.A."/>
            <person name="Bergelson J."/>
        </authorList>
    </citation>
    <scope>NUCLEOTIDE SEQUENCE [LARGE SCALE GENOMIC DNA]</scope>
    <source>
        <strain evidence="2 3">MEJ076</strain>
    </source>
</reference>
<dbReference type="CDD" id="cd04301">
    <property type="entry name" value="NAT_SF"/>
    <property type="match status" value="1"/>
</dbReference>
<dbReference type="AlphaFoldDB" id="A0A0D0J947"/>
<feature type="domain" description="N-acetyltransferase" evidence="1">
    <location>
        <begin position="154"/>
        <end position="312"/>
    </location>
</feature>
<protein>
    <submittedName>
        <fullName evidence="2">GCN5 family acetyltransferase</fullName>
    </submittedName>
</protein>
<accession>A0A0D0J947</accession>
<evidence type="ECO:0000313" key="3">
    <source>
        <dbReference type="Proteomes" id="UP000035017"/>
    </source>
</evidence>
<dbReference type="Proteomes" id="UP000035017">
    <property type="component" value="Unassembled WGS sequence"/>
</dbReference>
<evidence type="ECO:0000259" key="1">
    <source>
        <dbReference type="PROSITE" id="PS51186"/>
    </source>
</evidence>
<organism evidence="2 3">
    <name type="scientific">Agrobacterium tumefaciens</name>
    <dbReference type="NCBI Taxonomy" id="358"/>
    <lineage>
        <taxon>Bacteria</taxon>
        <taxon>Pseudomonadati</taxon>
        <taxon>Pseudomonadota</taxon>
        <taxon>Alphaproteobacteria</taxon>
        <taxon>Hyphomicrobiales</taxon>
        <taxon>Rhizobiaceae</taxon>
        <taxon>Rhizobium/Agrobacterium group</taxon>
        <taxon>Agrobacterium</taxon>
        <taxon>Agrobacterium tumefaciens complex</taxon>
    </lineage>
</organism>
<proteinExistence type="predicted"/>
<dbReference type="GO" id="GO:0016747">
    <property type="term" value="F:acyltransferase activity, transferring groups other than amino-acyl groups"/>
    <property type="evidence" value="ECO:0007669"/>
    <property type="project" value="InterPro"/>
</dbReference>
<dbReference type="InterPro" id="IPR016181">
    <property type="entry name" value="Acyl_CoA_acyltransferase"/>
</dbReference>
<dbReference type="OrthoDB" id="9773249at2"/>
<name>A0A0D0J947_AGRTU</name>
<comment type="caution">
    <text evidence="2">The sequence shown here is derived from an EMBL/GenBank/DDBJ whole genome shotgun (WGS) entry which is preliminary data.</text>
</comment>
<dbReference type="SUPFAM" id="SSF55729">
    <property type="entry name" value="Acyl-CoA N-acyltransferases (Nat)"/>
    <property type="match status" value="1"/>
</dbReference>
<dbReference type="PROSITE" id="PS51186">
    <property type="entry name" value="GNAT"/>
    <property type="match status" value="1"/>
</dbReference>
<dbReference type="Gene3D" id="3.40.630.30">
    <property type="match status" value="1"/>
</dbReference>